<keyword evidence="6" id="KW-0592">Phosphate transport</keyword>
<comment type="caution">
    <text evidence="9">The sequence shown here is derived from an EMBL/GenBank/DDBJ whole genome shotgun (WGS) entry which is preliminary data.</text>
</comment>
<evidence type="ECO:0000256" key="6">
    <source>
        <dbReference type="RuleBase" id="RU363054"/>
    </source>
</evidence>
<evidence type="ECO:0000259" key="8">
    <source>
        <dbReference type="PROSITE" id="PS50928"/>
    </source>
</evidence>
<dbReference type="NCBIfam" id="TIGR02138">
    <property type="entry name" value="phosphate_pstC"/>
    <property type="match status" value="1"/>
</dbReference>
<keyword evidence="5" id="KW-0813">Transport</keyword>
<dbReference type="GO" id="GO:0005315">
    <property type="term" value="F:phosphate transmembrane transporter activity"/>
    <property type="evidence" value="ECO:0007669"/>
    <property type="project" value="InterPro"/>
</dbReference>
<keyword evidence="2 5" id="KW-0812">Transmembrane</keyword>
<evidence type="ECO:0000256" key="5">
    <source>
        <dbReference type="RuleBase" id="RU363032"/>
    </source>
</evidence>
<comment type="subcellular location">
    <subcellularLocation>
        <location evidence="1 5">Cell membrane</location>
        <topology evidence="1 5">Multi-pass membrane protein</topology>
    </subcellularLocation>
</comment>
<dbReference type="EMBL" id="SMFK01000001">
    <property type="protein sequence ID" value="TDD99287.1"/>
    <property type="molecule type" value="Genomic_DNA"/>
</dbReference>
<accession>A0A4V2Z019</accession>
<keyword evidence="4 5" id="KW-0472">Membrane</keyword>
<feature type="transmembrane region" description="Helical" evidence="5">
    <location>
        <begin position="30"/>
        <end position="50"/>
    </location>
</feature>
<feature type="transmembrane region" description="Helical" evidence="5">
    <location>
        <begin position="202"/>
        <end position="231"/>
    </location>
</feature>
<protein>
    <recommendedName>
        <fullName evidence="6">Phosphate transport system permease protein</fullName>
    </recommendedName>
</protein>
<feature type="transmembrane region" description="Helical" evidence="5">
    <location>
        <begin position="282"/>
        <end position="302"/>
    </location>
</feature>
<feature type="region of interest" description="Disordered" evidence="7">
    <location>
        <begin position="156"/>
        <end position="178"/>
    </location>
</feature>
<feature type="region of interest" description="Disordered" evidence="7">
    <location>
        <begin position="68"/>
        <end position="141"/>
    </location>
</feature>
<name>A0A4V2Z019_9FLAO</name>
<dbReference type="PANTHER" id="PTHR42727:SF1">
    <property type="entry name" value="PHOSPHATE TRANSPORT SYSTEM PERMEASE"/>
    <property type="match status" value="1"/>
</dbReference>
<dbReference type="RefSeq" id="WP_132000427.1">
    <property type="nucleotide sequence ID" value="NZ_SMFK01000001.1"/>
</dbReference>
<feature type="compositionally biased region" description="Polar residues" evidence="7">
    <location>
        <begin position="70"/>
        <end position="83"/>
    </location>
</feature>
<reference evidence="9 10" key="1">
    <citation type="submission" date="2019-03" db="EMBL/GenBank/DDBJ databases">
        <title>Flavobacterium AR-3-4 sp. nov. isolated from arctic soil.</title>
        <authorList>
            <person name="Chaudhary D.K."/>
        </authorList>
    </citation>
    <scope>NUCLEOTIDE SEQUENCE [LARGE SCALE GENOMIC DNA]</scope>
    <source>
        <strain evidence="9 10">AR-3-4</strain>
    </source>
</reference>
<dbReference type="PROSITE" id="PS50928">
    <property type="entry name" value="ABC_TM1"/>
    <property type="match status" value="1"/>
</dbReference>
<feature type="compositionally biased region" description="Basic and acidic residues" evidence="7">
    <location>
        <begin position="167"/>
        <end position="176"/>
    </location>
</feature>
<evidence type="ECO:0000256" key="1">
    <source>
        <dbReference type="ARBA" id="ARBA00004651"/>
    </source>
</evidence>
<dbReference type="PANTHER" id="PTHR42727">
    <property type="entry name" value="PHOSPHATE TRANSPORT SYSTEM PERMEASE PROTEIN"/>
    <property type="match status" value="1"/>
</dbReference>
<dbReference type="AlphaFoldDB" id="A0A4V2Z019"/>
<dbReference type="SUPFAM" id="SSF161098">
    <property type="entry name" value="MetI-like"/>
    <property type="match status" value="1"/>
</dbReference>
<comment type="similarity">
    <text evidence="6">Belongs to the binding-protein-dependent transport system permease family. CysTW subfamily.</text>
</comment>
<feature type="transmembrane region" description="Helical" evidence="5">
    <location>
        <begin position="400"/>
        <end position="423"/>
    </location>
</feature>
<feature type="domain" description="ABC transmembrane type-1" evidence="8">
    <location>
        <begin position="208"/>
        <end position="419"/>
    </location>
</feature>
<keyword evidence="3 5" id="KW-1133">Transmembrane helix</keyword>
<evidence type="ECO:0000256" key="4">
    <source>
        <dbReference type="ARBA" id="ARBA00023136"/>
    </source>
</evidence>
<evidence type="ECO:0000313" key="9">
    <source>
        <dbReference type="EMBL" id="TDD99287.1"/>
    </source>
</evidence>
<evidence type="ECO:0000256" key="7">
    <source>
        <dbReference type="SAM" id="MobiDB-lite"/>
    </source>
</evidence>
<feature type="transmembrane region" description="Helical" evidence="5">
    <location>
        <begin position="252"/>
        <end position="276"/>
    </location>
</feature>
<keyword evidence="10" id="KW-1185">Reference proteome</keyword>
<comment type="function">
    <text evidence="6">Part of the binding-protein-dependent transport system for phosphate; probably responsible for the translocation of the substrate across the membrane.</text>
</comment>
<evidence type="ECO:0000256" key="2">
    <source>
        <dbReference type="ARBA" id="ARBA00022692"/>
    </source>
</evidence>
<organism evidence="9 10">
    <name type="scientific">Flavobacterium cellulosilyticum</name>
    <dbReference type="NCBI Taxonomy" id="2541731"/>
    <lineage>
        <taxon>Bacteria</taxon>
        <taxon>Pseudomonadati</taxon>
        <taxon>Bacteroidota</taxon>
        <taxon>Flavobacteriia</taxon>
        <taxon>Flavobacteriales</taxon>
        <taxon>Flavobacteriaceae</taxon>
        <taxon>Flavobacterium</taxon>
    </lineage>
</organism>
<dbReference type="Gene3D" id="1.10.3720.10">
    <property type="entry name" value="MetI-like"/>
    <property type="match status" value="1"/>
</dbReference>
<dbReference type="Pfam" id="PF00528">
    <property type="entry name" value="BPD_transp_1"/>
    <property type="match status" value="1"/>
</dbReference>
<keyword evidence="6" id="KW-1003">Cell membrane</keyword>
<proteinExistence type="inferred from homology"/>
<dbReference type="GO" id="GO:0006817">
    <property type="term" value="P:phosphate ion transport"/>
    <property type="evidence" value="ECO:0007669"/>
    <property type="project" value="UniProtKB-KW"/>
</dbReference>
<feature type="transmembrane region" description="Helical" evidence="5">
    <location>
        <begin position="329"/>
        <end position="353"/>
    </location>
</feature>
<evidence type="ECO:0000313" key="10">
    <source>
        <dbReference type="Proteomes" id="UP000295479"/>
    </source>
</evidence>
<feature type="compositionally biased region" description="Polar residues" evidence="7">
    <location>
        <begin position="156"/>
        <end position="166"/>
    </location>
</feature>
<dbReference type="InterPro" id="IPR035906">
    <property type="entry name" value="MetI-like_sf"/>
</dbReference>
<evidence type="ECO:0000256" key="3">
    <source>
        <dbReference type="ARBA" id="ARBA00022989"/>
    </source>
</evidence>
<dbReference type="InterPro" id="IPR000515">
    <property type="entry name" value="MetI-like"/>
</dbReference>
<dbReference type="GO" id="GO:0005886">
    <property type="term" value="C:plasma membrane"/>
    <property type="evidence" value="ECO:0007669"/>
    <property type="project" value="UniProtKB-SubCell"/>
</dbReference>
<gene>
    <name evidence="9" type="primary">pstC</name>
    <name evidence="9" type="ORF">E0F76_00740</name>
</gene>
<dbReference type="OrthoDB" id="9785113at2"/>
<dbReference type="InterPro" id="IPR011864">
    <property type="entry name" value="Phosphate_PstC"/>
</dbReference>
<feature type="compositionally biased region" description="Basic and acidic residues" evidence="7">
    <location>
        <begin position="84"/>
        <end position="103"/>
    </location>
</feature>
<dbReference type="CDD" id="cd06261">
    <property type="entry name" value="TM_PBP2"/>
    <property type="match status" value="1"/>
</dbReference>
<dbReference type="Proteomes" id="UP000295479">
    <property type="component" value="Unassembled WGS sequence"/>
</dbReference>
<sequence length="434" mass="47411">MNSQFPINQNFTKESLKKQFRLSEFLAEKIISSIAFLSITIIILIFFFVFKESLPIFHFGKSEKAKTEVSSESMPESYGSTSVEDLKPESYGSEPKEDLKPEAYGEPVSQSDLKPESYGEPVSQSDLKPESYGEPVSQTDLKPETYGDVVVEPLTETTTKDSSISEENQHQDKVAENNEGTDQTWSTFLTTEWVPVSNNPRFGLIGLLIGTIKVTIIAMLIAGPLAILAALYTSCFASKRKKEIIKPIIEMLAAFPSVVIGFFALIVLATFFQNIFGYDSRLNAFIGGVAMALAAIPIIYTISEDALSAVPKTYTEASLALGASKWQTAFFVTLPAATPGIFAALLLGIGRVFGETMIALMATGNAALLSSNPFESVRTFAATIGAEMAETVFGETHYSVLFFIGSLLFIFSFVLNAVAEFYVKGKLIKKFQGK</sequence>